<name>B7AR70_9FIRM</name>
<dbReference type="STRING" id="483218.BACPEC_01180"/>
<dbReference type="EMBL" id="ABVQ01000035">
    <property type="protein sequence ID" value="EEC58192.1"/>
    <property type="molecule type" value="Genomic_DNA"/>
</dbReference>
<comment type="caution">
    <text evidence="1">The sequence shown here is derived from an EMBL/GenBank/DDBJ whole genome shotgun (WGS) entry which is preliminary data.</text>
</comment>
<evidence type="ECO:0000313" key="1">
    <source>
        <dbReference type="EMBL" id="EEC58192.1"/>
    </source>
</evidence>
<protein>
    <recommendedName>
        <fullName evidence="3">HTH cro/C1-type domain-containing protein</fullName>
    </recommendedName>
</protein>
<organism evidence="1 2">
    <name type="scientific">[Bacteroides] pectinophilus ATCC 43243</name>
    <dbReference type="NCBI Taxonomy" id="483218"/>
    <lineage>
        <taxon>Bacteria</taxon>
        <taxon>Bacillati</taxon>
        <taxon>Bacillota</taxon>
        <taxon>Clostridia</taxon>
        <taxon>Eubacteriales</taxon>
    </lineage>
</organism>
<accession>B7AR70</accession>
<gene>
    <name evidence="1" type="ORF">BACPEC_01180</name>
</gene>
<evidence type="ECO:0008006" key="3">
    <source>
        <dbReference type="Google" id="ProtNLM"/>
    </source>
</evidence>
<dbReference type="Proteomes" id="UP000003136">
    <property type="component" value="Unassembled WGS sequence"/>
</dbReference>
<sequence length="87" mass="9904">MLTEIHSGDIVNLVHGREVIILANVELLKKKMEESGMTVSAIADKSGILRETLYNRMKTGNFYASEIVSLTRVLRLTRKERDEIFLP</sequence>
<dbReference type="HOGENOM" id="CLU_066192_46_1_9"/>
<dbReference type="AlphaFoldDB" id="B7AR70"/>
<keyword evidence="2" id="KW-1185">Reference proteome</keyword>
<reference evidence="1 2" key="2">
    <citation type="submission" date="2008-11" db="EMBL/GenBank/DDBJ databases">
        <authorList>
            <person name="Fulton L."/>
            <person name="Clifton S."/>
            <person name="Fulton B."/>
            <person name="Xu J."/>
            <person name="Minx P."/>
            <person name="Pepin K.H."/>
            <person name="Johnson M."/>
            <person name="Bhonagiri V."/>
            <person name="Nash W.E."/>
            <person name="Mardis E.R."/>
            <person name="Wilson R.K."/>
        </authorList>
    </citation>
    <scope>NUCLEOTIDE SEQUENCE [LARGE SCALE GENOMIC DNA]</scope>
    <source>
        <strain evidence="1 2">ATCC 43243</strain>
    </source>
</reference>
<reference evidence="1 2" key="1">
    <citation type="submission" date="2008-11" db="EMBL/GenBank/DDBJ databases">
        <title>Draft genome sequence of Bacteroides pectinophilus (ATCC 43243).</title>
        <authorList>
            <person name="Sudarsanam P."/>
            <person name="Ley R."/>
            <person name="Guruge J."/>
            <person name="Turnbaugh P.J."/>
            <person name="Mahowald M."/>
            <person name="Liep D."/>
            <person name="Gordon J."/>
        </authorList>
    </citation>
    <scope>NUCLEOTIDE SEQUENCE [LARGE SCALE GENOMIC DNA]</scope>
    <source>
        <strain evidence="1 2">ATCC 43243</strain>
    </source>
</reference>
<evidence type="ECO:0000313" key="2">
    <source>
        <dbReference type="Proteomes" id="UP000003136"/>
    </source>
</evidence>
<proteinExistence type="predicted"/>